<dbReference type="GO" id="GO:0008967">
    <property type="term" value="F:phosphoglycolate phosphatase activity"/>
    <property type="evidence" value="ECO:0007669"/>
    <property type="project" value="TreeGrafter"/>
</dbReference>
<reference evidence="1 2" key="1">
    <citation type="submission" date="2018-10" db="EMBL/GenBank/DDBJ databases">
        <title>Phylogenomics of Brevibacillus.</title>
        <authorList>
            <person name="Dunlap C."/>
        </authorList>
    </citation>
    <scope>NUCLEOTIDE SEQUENCE [LARGE SCALE GENOMIC DNA]</scope>
    <source>
        <strain evidence="1 2">JCM 15716</strain>
    </source>
</reference>
<sequence>MKRQGIIFDMDNTLLQSSIDFPKMKRTVYELLVEFQLCEPTLEWQGKTASQLIELGRQSGRLTPSMEQRIWDEVGQIEKEGMHGAKLENNVVEVLTQLKNNHSLVILTNNASIAAEEALRETGIVDLFDAIYAREHMTALKPSPSGILSILGNYPNLGPDDWIMIGDSWIDGKAAQDARVDFIAYRGKPDEMERHYVSPIAWVQDCRDLLALPYFVS</sequence>
<dbReference type="InterPro" id="IPR041492">
    <property type="entry name" value="HAD_2"/>
</dbReference>
<dbReference type="InterPro" id="IPR036412">
    <property type="entry name" value="HAD-like_sf"/>
</dbReference>
<dbReference type="Pfam" id="PF13419">
    <property type="entry name" value="HAD_2"/>
    <property type="match status" value="1"/>
</dbReference>
<dbReference type="SUPFAM" id="SSF56784">
    <property type="entry name" value="HAD-like"/>
    <property type="match status" value="1"/>
</dbReference>
<dbReference type="SFLD" id="SFLDS00003">
    <property type="entry name" value="Haloacid_Dehalogenase"/>
    <property type="match status" value="1"/>
</dbReference>
<keyword evidence="2" id="KW-1185">Reference proteome</keyword>
<gene>
    <name evidence="1" type="ORF">EDM56_21320</name>
</gene>
<dbReference type="Gene3D" id="1.10.150.730">
    <property type="match status" value="1"/>
</dbReference>
<evidence type="ECO:0000313" key="2">
    <source>
        <dbReference type="Proteomes" id="UP000271031"/>
    </source>
</evidence>
<dbReference type="PANTHER" id="PTHR43434:SF1">
    <property type="entry name" value="PHOSPHOGLYCOLATE PHOSPHATASE"/>
    <property type="match status" value="1"/>
</dbReference>
<dbReference type="OrthoDB" id="9807630at2"/>
<dbReference type="Gene3D" id="3.40.50.1000">
    <property type="entry name" value="HAD superfamily/HAD-like"/>
    <property type="match status" value="1"/>
</dbReference>
<dbReference type="EMBL" id="RHHQ01000017">
    <property type="protein sequence ID" value="RNB84647.1"/>
    <property type="molecule type" value="Genomic_DNA"/>
</dbReference>
<keyword evidence="1" id="KW-0378">Hydrolase</keyword>
<proteinExistence type="predicted"/>
<dbReference type="InterPro" id="IPR006439">
    <property type="entry name" value="HAD-SF_hydro_IA"/>
</dbReference>
<evidence type="ECO:0000313" key="1">
    <source>
        <dbReference type="EMBL" id="RNB84647.1"/>
    </source>
</evidence>
<accession>A0A3M8DBJ9</accession>
<dbReference type="AlphaFoldDB" id="A0A3M8DBJ9"/>
<dbReference type="GO" id="GO:0006281">
    <property type="term" value="P:DNA repair"/>
    <property type="evidence" value="ECO:0007669"/>
    <property type="project" value="TreeGrafter"/>
</dbReference>
<dbReference type="SFLD" id="SFLDG01129">
    <property type="entry name" value="C1.5:_HAD__Beta-PGM__Phosphata"/>
    <property type="match status" value="1"/>
</dbReference>
<organism evidence="1 2">
    <name type="scientific">Brevibacillus fluminis</name>
    <dbReference type="NCBI Taxonomy" id="511487"/>
    <lineage>
        <taxon>Bacteria</taxon>
        <taxon>Bacillati</taxon>
        <taxon>Bacillota</taxon>
        <taxon>Bacilli</taxon>
        <taxon>Bacillales</taxon>
        <taxon>Paenibacillaceae</taxon>
        <taxon>Brevibacillus</taxon>
    </lineage>
</organism>
<dbReference type="RefSeq" id="WP_122919929.1">
    <property type="nucleotide sequence ID" value="NZ_RHHQ01000017.1"/>
</dbReference>
<dbReference type="CDD" id="cd01427">
    <property type="entry name" value="HAD_like"/>
    <property type="match status" value="1"/>
</dbReference>
<dbReference type="Proteomes" id="UP000271031">
    <property type="component" value="Unassembled WGS sequence"/>
</dbReference>
<dbReference type="PANTHER" id="PTHR43434">
    <property type="entry name" value="PHOSPHOGLYCOLATE PHOSPHATASE"/>
    <property type="match status" value="1"/>
</dbReference>
<name>A0A3M8DBJ9_9BACL</name>
<dbReference type="InterPro" id="IPR023214">
    <property type="entry name" value="HAD_sf"/>
</dbReference>
<comment type="caution">
    <text evidence="1">The sequence shown here is derived from an EMBL/GenBank/DDBJ whole genome shotgun (WGS) entry which is preliminary data.</text>
</comment>
<protein>
    <submittedName>
        <fullName evidence="1">HAD family hydrolase</fullName>
    </submittedName>
</protein>
<dbReference type="NCBIfam" id="TIGR01549">
    <property type="entry name" value="HAD-SF-IA-v1"/>
    <property type="match status" value="1"/>
</dbReference>
<dbReference type="InterPro" id="IPR050155">
    <property type="entry name" value="HAD-like_hydrolase_sf"/>
</dbReference>